<dbReference type="InterPro" id="IPR042099">
    <property type="entry name" value="ANL_N_sf"/>
</dbReference>
<dbReference type="InterPro" id="IPR020845">
    <property type="entry name" value="AMP-binding_CS"/>
</dbReference>
<dbReference type="Gene3D" id="3.30.300.30">
    <property type="match status" value="1"/>
</dbReference>
<keyword evidence="2" id="KW-0436">Ligase</keyword>
<keyword evidence="4" id="KW-0067">ATP-binding</keyword>
<dbReference type="PANTHER" id="PTHR43605">
    <property type="entry name" value="ACYL-COENZYME A SYNTHETASE"/>
    <property type="match status" value="1"/>
</dbReference>
<feature type="domain" description="AMP-dependent synthetase/ligase" evidence="5">
    <location>
        <begin position="55"/>
        <end position="418"/>
    </location>
</feature>
<dbReference type="Proteomes" id="UP000310458">
    <property type="component" value="Unassembled WGS sequence"/>
</dbReference>
<evidence type="ECO:0000256" key="2">
    <source>
        <dbReference type="ARBA" id="ARBA00022598"/>
    </source>
</evidence>
<keyword evidence="8" id="KW-1185">Reference proteome</keyword>
<dbReference type="PROSITE" id="PS00455">
    <property type="entry name" value="AMP_BINDING"/>
    <property type="match status" value="1"/>
</dbReference>
<dbReference type="RefSeq" id="WP_138252629.1">
    <property type="nucleotide sequence ID" value="NZ_VAVZ01000012.1"/>
</dbReference>
<dbReference type="GO" id="GO:0005524">
    <property type="term" value="F:ATP binding"/>
    <property type="evidence" value="ECO:0007669"/>
    <property type="project" value="UniProtKB-KW"/>
</dbReference>
<dbReference type="EMBL" id="VAVZ01000012">
    <property type="protein sequence ID" value="TLP98176.1"/>
    <property type="molecule type" value="Genomic_DNA"/>
</dbReference>
<evidence type="ECO:0000259" key="6">
    <source>
        <dbReference type="Pfam" id="PF13193"/>
    </source>
</evidence>
<proteinExistence type="inferred from homology"/>
<dbReference type="GO" id="GO:0004321">
    <property type="term" value="F:fatty-acyl-CoA synthase activity"/>
    <property type="evidence" value="ECO:0007669"/>
    <property type="project" value="TreeGrafter"/>
</dbReference>
<feature type="domain" description="AMP-binding enzyme C-terminal" evidence="6">
    <location>
        <begin position="468"/>
        <end position="545"/>
    </location>
</feature>
<accession>A0A5R9BBZ5</accession>
<dbReference type="InterPro" id="IPR025110">
    <property type="entry name" value="AMP-bd_C"/>
</dbReference>
<evidence type="ECO:0000259" key="5">
    <source>
        <dbReference type="Pfam" id="PF00501"/>
    </source>
</evidence>
<dbReference type="InterPro" id="IPR051087">
    <property type="entry name" value="Mitochondrial_ACSM"/>
</dbReference>
<organism evidence="7 8">
    <name type="scientific">Nesterenkonia salmonea</name>
    <dbReference type="NCBI Taxonomy" id="1804987"/>
    <lineage>
        <taxon>Bacteria</taxon>
        <taxon>Bacillati</taxon>
        <taxon>Actinomycetota</taxon>
        <taxon>Actinomycetes</taxon>
        <taxon>Micrococcales</taxon>
        <taxon>Micrococcaceae</taxon>
        <taxon>Nesterenkonia</taxon>
    </lineage>
</organism>
<comment type="caution">
    <text evidence="7">The sequence shown here is derived from an EMBL/GenBank/DDBJ whole genome shotgun (WGS) entry which is preliminary data.</text>
</comment>
<dbReference type="Pfam" id="PF13193">
    <property type="entry name" value="AMP-binding_C"/>
    <property type="match status" value="1"/>
</dbReference>
<dbReference type="SUPFAM" id="SSF56801">
    <property type="entry name" value="Acetyl-CoA synthetase-like"/>
    <property type="match status" value="1"/>
</dbReference>
<name>A0A5R9BBZ5_9MICC</name>
<protein>
    <submittedName>
        <fullName evidence="7">AMP-dependent synthetase</fullName>
    </submittedName>
</protein>
<dbReference type="PANTHER" id="PTHR43605:SF10">
    <property type="entry name" value="ACYL-COA SYNTHETASE MEDIUM CHAIN FAMILY MEMBER 3"/>
    <property type="match status" value="1"/>
</dbReference>
<dbReference type="FunFam" id="3.30.300.30:FF:000028">
    <property type="entry name" value="AMP-dependent synthetase"/>
    <property type="match status" value="1"/>
</dbReference>
<reference evidence="7 8" key="1">
    <citation type="submission" date="2019-05" db="EMBL/GenBank/DDBJ databases">
        <title>Nesterenkonia sp. GY074 isolated from the Southern Atlantic Ocean.</title>
        <authorList>
            <person name="Zhang G."/>
        </authorList>
    </citation>
    <scope>NUCLEOTIDE SEQUENCE [LARGE SCALE GENOMIC DNA]</scope>
    <source>
        <strain evidence="7 8">GY074</strain>
    </source>
</reference>
<evidence type="ECO:0000313" key="8">
    <source>
        <dbReference type="Proteomes" id="UP000310458"/>
    </source>
</evidence>
<dbReference type="InterPro" id="IPR000873">
    <property type="entry name" value="AMP-dep_synth/lig_dom"/>
</dbReference>
<dbReference type="GO" id="GO:0016405">
    <property type="term" value="F:CoA-ligase activity"/>
    <property type="evidence" value="ECO:0007669"/>
    <property type="project" value="UniProtKB-ARBA"/>
</dbReference>
<gene>
    <name evidence="7" type="ORF">FEF26_05990</name>
</gene>
<dbReference type="GO" id="GO:0006637">
    <property type="term" value="P:acyl-CoA metabolic process"/>
    <property type="evidence" value="ECO:0007669"/>
    <property type="project" value="TreeGrafter"/>
</dbReference>
<dbReference type="OrthoDB" id="9803968at2"/>
<dbReference type="InterPro" id="IPR045851">
    <property type="entry name" value="AMP-bd_C_sf"/>
</dbReference>
<evidence type="ECO:0000313" key="7">
    <source>
        <dbReference type="EMBL" id="TLP98176.1"/>
    </source>
</evidence>
<dbReference type="Pfam" id="PF00501">
    <property type="entry name" value="AMP-binding"/>
    <property type="match status" value="1"/>
</dbReference>
<evidence type="ECO:0000256" key="4">
    <source>
        <dbReference type="ARBA" id="ARBA00022840"/>
    </source>
</evidence>
<comment type="similarity">
    <text evidence="1">Belongs to the ATP-dependent AMP-binding enzyme family.</text>
</comment>
<evidence type="ECO:0000256" key="3">
    <source>
        <dbReference type="ARBA" id="ARBA00022741"/>
    </source>
</evidence>
<evidence type="ECO:0000256" key="1">
    <source>
        <dbReference type="ARBA" id="ARBA00006432"/>
    </source>
</evidence>
<dbReference type="GO" id="GO:0015645">
    <property type="term" value="F:fatty acid ligase activity"/>
    <property type="evidence" value="ECO:0007669"/>
    <property type="project" value="TreeGrafter"/>
</dbReference>
<sequence length="583" mass="64824">MTVTEEFRAARDHLVSVQEDWERARQEFEWPRFEHFNFGFDWFDKVAASPERADQNALVIVEEDGSTLSRTFAQLSADSNRAANWLRSIGVERGDRMILILGNQVELWETMLAAIKLGAVLVPTTTQMGAYDLQDRVTRAEAKWVLGGTETLEKFDEVDGDYSLIHVPGIYGSDNETVPQVSGRTVHQYSEAYAASAELTPTQPTGADETLLLYFTSGTTSKPKLVEHTHTSYPVGHLSTLYWIGLQPGDVHLNVSSPGWAKHAWSNFFAPWIAEATIFLYNFTKFDAASLMQNMDEGGVTTFCAPPTVWRMLIKADLSQLQQPPRVAVSAGEPLNAEVIEQVQRAWGCTIRDGFGQTESSLQIANTPGRAVTFGAMGLPLPGFDVALIDPVTEKETDEGEICLRLDPRPVGLMRGYYGDEAKNKEVFRDGFYHTGDIASRDANGVITYVGRADDVFKSSDYKVSPFELESVLVEHPAVVEAAVVPAPDEIRLAIPKAYVTLASGWDPGEKTAAEILQHCLDKLPPYKRIRRIEFTELPKTISGKIRRVQLRQAEQERAQATGTEAGYGVEYREEDLGLKPKR</sequence>
<dbReference type="AlphaFoldDB" id="A0A5R9BBZ5"/>
<keyword evidence="3" id="KW-0547">Nucleotide-binding</keyword>
<dbReference type="Gene3D" id="3.40.50.12780">
    <property type="entry name" value="N-terminal domain of ligase-like"/>
    <property type="match status" value="1"/>
</dbReference>
<dbReference type="GO" id="GO:0006633">
    <property type="term" value="P:fatty acid biosynthetic process"/>
    <property type="evidence" value="ECO:0007669"/>
    <property type="project" value="TreeGrafter"/>
</dbReference>